<dbReference type="SUPFAM" id="SSF56784">
    <property type="entry name" value="HAD-like"/>
    <property type="match status" value="1"/>
</dbReference>
<dbReference type="Pfam" id="PF13246">
    <property type="entry name" value="Cation_ATPase"/>
    <property type="match status" value="2"/>
</dbReference>
<keyword evidence="5" id="KW-1185">Reference proteome</keyword>
<dbReference type="InterPro" id="IPR023299">
    <property type="entry name" value="ATPase_P-typ_cyto_dom_N"/>
</dbReference>
<evidence type="ECO:0000256" key="2">
    <source>
        <dbReference type="ARBA" id="ARBA00022842"/>
    </source>
</evidence>
<feature type="compositionally biased region" description="Basic residues" evidence="3">
    <location>
        <begin position="484"/>
        <end position="493"/>
    </location>
</feature>
<feature type="region of interest" description="Disordered" evidence="3">
    <location>
        <begin position="484"/>
        <end position="529"/>
    </location>
</feature>
<comment type="caution">
    <text evidence="4">The sequence shown here is derived from an EMBL/GenBank/DDBJ whole genome shotgun (WGS) entry which is preliminary data.</text>
</comment>
<dbReference type="PANTHER" id="PTHR24093">
    <property type="entry name" value="CATION TRANSPORTING ATPASE"/>
    <property type="match status" value="1"/>
</dbReference>
<evidence type="ECO:0000313" key="5">
    <source>
        <dbReference type="Proteomes" id="UP001159363"/>
    </source>
</evidence>
<dbReference type="Gene3D" id="3.40.1110.10">
    <property type="entry name" value="Calcium-transporting ATPase, cytoplasmic domain N"/>
    <property type="match status" value="2"/>
</dbReference>
<dbReference type="Gene3D" id="3.40.50.1000">
    <property type="entry name" value="HAD superfamily/HAD-like"/>
    <property type="match status" value="1"/>
</dbReference>
<sequence length="529" mass="57268">MPGAPPDPVALYFMPLPPPPGWVGPAQEPGGLPKLMGNKTECALLMFVVDLGKDYSEIRDNMPEENFVRVYTFNSVRKSMSTVIPREGGGYRLFTKGASEIILGNPNGLLQELQRLQPSLPTAPEAATTNNQKLQRLNSHQGVPVTPITSQQQPQRLLSMATTNSKGSVAFTTSSSAVSLQTPTPHSPLLFLLEIICATLFPTIPTVNTSSKTPGLGASGYPTTPAVGEIGYVSGGQGKEACPSKVCLQSQTLCQTGCQLDLLRIIQVPGIQTNMLLIGFFYLCRCSFIHSQKGEVIDLTDATKKSLRVNVIEPMAENGLRTLAIAYKDFVPHIEQKNDVRLDGEPDWDKEGNIVKDLTCLAIVGIEDPVRNEVPEAIRRCQMAGITVRMVTGDNLATARSIATKCGILKPGEDFLALEGKQFNERIRDSDNVRFSHSFSGLSLSGVLPAVCEALAPAFSLAGSMKGPAAEQRQTLVAENLRGMPRRGLHRRGPGIPEEDTKRMSLRNGKGRCQQDPLDGVDGPRELLE</sequence>
<keyword evidence="2" id="KW-0460">Magnesium</keyword>
<evidence type="ECO:0000313" key="4">
    <source>
        <dbReference type="EMBL" id="KAJ8877650.1"/>
    </source>
</evidence>
<dbReference type="PANTHER" id="PTHR24093:SF369">
    <property type="entry name" value="CALCIUM-TRANSPORTING ATPASE"/>
    <property type="match status" value="1"/>
</dbReference>
<evidence type="ECO:0000256" key="1">
    <source>
        <dbReference type="ARBA" id="ARBA00004127"/>
    </source>
</evidence>
<accession>A0ABQ9H030</accession>
<dbReference type="Proteomes" id="UP001159363">
    <property type="component" value="Chromosome 7"/>
</dbReference>
<gene>
    <name evidence="4" type="ORF">PR048_022105</name>
</gene>
<protein>
    <submittedName>
        <fullName evidence="4">Uncharacterized protein</fullName>
    </submittedName>
</protein>
<dbReference type="InterPro" id="IPR023214">
    <property type="entry name" value="HAD_sf"/>
</dbReference>
<name>A0ABQ9H030_9NEOP</name>
<dbReference type="EMBL" id="JARBHB010000008">
    <property type="protein sequence ID" value="KAJ8877650.1"/>
    <property type="molecule type" value="Genomic_DNA"/>
</dbReference>
<dbReference type="SUPFAM" id="SSF81660">
    <property type="entry name" value="Metal cation-transporting ATPase, ATP-binding domain N"/>
    <property type="match status" value="2"/>
</dbReference>
<proteinExistence type="predicted"/>
<dbReference type="InterPro" id="IPR036412">
    <property type="entry name" value="HAD-like_sf"/>
</dbReference>
<organism evidence="4 5">
    <name type="scientific">Dryococelus australis</name>
    <dbReference type="NCBI Taxonomy" id="614101"/>
    <lineage>
        <taxon>Eukaryota</taxon>
        <taxon>Metazoa</taxon>
        <taxon>Ecdysozoa</taxon>
        <taxon>Arthropoda</taxon>
        <taxon>Hexapoda</taxon>
        <taxon>Insecta</taxon>
        <taxon>Pterygota</taxon>
        <taxon>Neoptera</taxon>
        <taxon>Polyneoptera</taxon>
        <taxon>Phasmatodea</taxon>
        <taxon>Verophasmatodea</taxon>
        <taxon>Anareolatae</taxon>
        <taxon>Phasmatidae</taxon>
        <taxon>Eurycanthinae</taxon>
        <taxon>Dryococelus</taxon>
    </lineage>
</organism>
<comment type="subcellular location">
    <subcellularLocation>
        <location evidence="1">Endomembrane system</location>
        <topology evidence="1">Multi-pass membrane protein</topology>
    </subcellularLocation>
</comment>
<reference evidence="4 5" key="1">
    <citation type="submission" date="2023-02" db="EMBL/GenBank/DDBJ databases">
        <title>LHISI_Scaffold_Assembly.</title>
        <authorList>
            <person name="Stuart O.P."/>
            <person name="Cleave R."/>
            <person name="Magrath M.J.L."/>
            <person name="Mikheyev A.S."/>
        </authorList>
    </citation>
    <scope>NUCLEOTIDE SEQUENCE [LARGE SCALE GENOMIC DNA]</scope>
    <source>
        <strain evidence="4">Daus_M_001</strain>
        <tissue evidence="4">Leg muscle</tissue>
    </source>
</reference>
<evidence type="ECO:0000256" key="3">
    <source>
        <dbReference type="SAM" id="MobiDB-lite"/>
    </source>
</evidence>